<accession>F3KL95</accession>
<dbReference type="HOGENOM" id="CLU_100103_1_0_2"/>
<sequence>MILEKELPIEPKKKTETMSFRLDSHVLDKIRKESESQGISLNVLANKIFSRYTEWGLFESKVGMIPVAKPIVQMLFQKMTEEETIKMAKKVGQKTVSNISTFMKGTMDVDSFVSWFVTRMKISDFEMNHTVKNNIHTYIIKHDLGYNWSLYHKTVLQLIFNDILSTKIDSEINDSMMKIVFEK</sequence>
<comment type="caution">
    <text evidence="1">The sequence shown here is derived from an EMBL/GenBank/DDBJ whole genome shotgun (WGS) entry which is preliminary data.</text>
</comment>
<dbReference type="EMBL" id="AEGP01000045">
    <property type="protein sequence ID" value="EGG41864.1"/>
    <property type="molecule type" value="Genomic_DNA"/>
</dbReference>
<gene>
    <name evidence="1" type="ORF">Nlim_1274</name>
</gene>
<organism evidence="1">
    <name type="scientific">Candidatus Nitrosarchaeum limnium SFB1</name>
    <dbReference type="NCBI Taxonomy" id="886738"/>
    <lineage>
        <taxon>Archaea</taxon>
        <taxon>Nitrososphaerota</taxon>
        <taxon>Nitrososphaeria</taxon>
        <taxon>Nitrosopumilales</taxon>
        <taxon>Nitrosopumilaceae</taxon>
        <taxon>Nitrosarchaeum</taxon>
    </lineage>
</organism>
<protein>
    <submittedName>
        <fullName evidence="1">Uncharacterized protein</fullName>
    </submittedName>
</protein>
<reference evidence="1" key="1">
    <citation type="journal article" date="2011" name="PLoS ONE">
        <title>Genome of a low-salinity ammonia-oxidizing archaeon determined by single-cell and metagenomic analysis.</title>
        <authorList>
            <person name="Blainey P.C."/>
            <person name="Mosier A.C."/>
            <person name="Potanina A."/>
            <person name="Francis C.A."/>
            <person name="Quake S.R."/>
        </authorList>
    </citation>
    <scope>NUCLEOTIDE SEQUENCE [LARGE SCALE GENOMIC DNA]</scope>
    <source>
        <strain evidence="1">SFB1</strain>
    </source>
</reference>
<evidence type="ECO:0000313" key="1">
    <source>
        <dbReference type="EMBL" id="EGG41864.1"/>
    </source>
</evidence>
<name>F3KL95_9ARCH</name>
<proteinExistence type="predicted"/>
<dbReference type="Proteomes" id="UP000004348">
    <property type="component" value="Chromosome"/>
</dbReference>
<dbReference type="AlphaFoldDB" id="F3KL95"/>